<reference evidence="1 2" key="1">
    <citation type="journal article" date="2018" name="Front. Plant Sci.">
        <title>Red Clover (Trifolium pratense) and Zigzag Clover (T. medium) - A Picture of Genomic Similarities and Differences.</title>
        <authorList>
            <person name="Dluhosova J."/>
            <person name="Istvanek J."/>
            <person name="Nedelnik J."/>
            <person name="Repkova J."/>
        </authorList>
    </citation>
    <scope>NUCLEOTIDE SEQUENCE [LARGE SCALE GENOMIC DNA]</scope>
    <source>
        <strain evidence="2">cv. 10/8</strain>
        <tissue evidence="1">Leaf</tissue>
    </source>
</reference>
<dbReference type="EMBL" id="LXQA010368548">
    <property type="protein sequence ID" value="MCI47183.1"/>
    <property type="molecule type" value="Genomic_DNA"/>
</dbReference>
<proteinExistence type="predicted"/>
<organism evidence="1 2">
    <name type="scientific">Trifolium medium</name>
    <dbReference type="NCBI Taxonomy" id="97028"/>
    <lineage>
        <taxon>Eukaryota</taxon>
        <taxon>Viridiplantae</taxon>
        <taxon>Streptophyta</taxon>
        <taxon>Embryophyta</taxon>
        <taxon>Tracheophyta</taxon>
        <taxon>Spermatophyta</taxon>
        <taxon>Magnoliopsida</taxon>
        <taxon>eudicotyledons</taxon>
        <taxon>Gunneridae</taxon>
        <taxon>Pentapetalae</taxon>
        <taxon>rosids</taxon>
        <taxon>fabids</taxon>
        <taxon>Fabales</taxon>
        <taxon>Fabaceae</taxon>
        <taxon>Papilionoideae</taxon>
        <taxon>50 kb inversion clade</taxon>
        <taxon>NPAAA clade</taxon>
        <taxon>Hologalegina</taxon>
        <taxon>IRL clade</taxon>
        <taxon>Trifolieae</taxon>
        <taxon>Trifolium</taxon>
    </lineage>
</organism>
<dbReference type="Proteomes" id="UP000265520">
    <property type="component" value="Unassembled WGS sequence"/>
</dbReference>
<sequence length="48" mass="5348">MVLISLVGESGGARKKENLEELGRNNGLNVPRPQENEALHFYQNLKAL</sequence>
<dbReference type="AlphaFoldDB" id="A0A392SE11"/>
<keyword evidence="2" id="KW-1185">Reference proteome</keyword>
<evidence type="ECO:0000313" key="1">
    <source>
        <dbReference type="EMBL" id="MCI47183.1"/>
    </source>
</evidence>
<name>A0A392SE11_9FABA</name>
<protein>
    <submittedName>
        <fullName evidence="1">Uncharacterized protein</fullName>
    </submittedName>
</protein>
<comment type="caution">
    <text evidence="1">The sequence shown here is derived from an EMBL/GenBank/DDBJ whole genome shotgun (WGS) entry which is preliminary data.</text>
</comment>
<evidence type="ECO:0000313" key="2">
    <source>
        <dbReference type="Proteomes" id="UP000265520"/>
    </source>
</evidence>
<feature type="non-terminal residue" evidence="1">
    <location>
        <position position="48"/>
    </location>
</feature>
<accession>A0A392SE11</accession>